<evidence type="ECO:0000313" key="1">
    <source>
        <dbReference type="EMBL" id="CAG8849372.1"/>
    </source>
</evidence>
<feature type="non-terminal residue" evidence="1">
    <location>
        <position position="78"/>
    </location>
</feature>
<protein>
    <submittedName>
        <fullName evidence="1">14432_t:CDS:1</fullName>
    </submittedName>
</protein>
<dbReference type="EMBL" id="CAJVQC010165181">
    <property type="protein sequence ID" value="CAG8849372.1"/>
    <property type="molecule type" value="Genomic_DNA"/>
</dbReference>
<accession>A0ACA9SYT7</accession>
<feature type="non-terminal residue" evidence="1">
    <location>
        <position position="1"/>
    </location>
</feature>
<reference evidence="1" key="1">
    <citation type="submission" date="2021-06" db="EMBL/GenBank/DDBJ databases">
        <authorList>
            <person name="Kallberg Y."/>
            <person name="Tangrot J."/>
            <person name="Rosling A."/>
        </authorList>
    </citation>
    <scope>NUCLEOTIDE SEQUENCE</scope>
    <source>
        <strain evidence="1">MA461A</strain>
    </source>
</reference>
<sequence>IIFIDGESHLRVVMFTCGANFCALKCTKRKWDCIHIFSVIVESQNVRDAHSNVSQCPSYKTLIEAQFLKNLKRPFLNA</sequence>
<keyword evidence="2" id="KW-1185">Reference proteome</keyword>
<name>A0ACA9SYT7_9GLOM</name>
<comment type="caution">
    <text evidence="1">The sequence shown here is derived from an EMBL/GenBank/DDBJ whole genome shotgun (WGS) entry which is preliminary data.</text>
</comment>
<gene>
    <name evidence="1" type="ORF">RPERSI_LOCUS35559</name>
</gene>
<organism evidence="1 2">
    <name type="scientific">Racocetra persica</name>
    <dbReference type="NCBI Taxonomy" id="160502"/>
    <lineage>
        <taxon>Eukaryota</taxon>
        <taxon>Fungi</taxon>
        <taxon>Fungi incertae sedis</taxon>
        <taxon>Mucoromycota</taxon>
        <taxon>Glomeromycotina</taxon>
        <taxon>Glomeromycetes</taxon>
        <taxon>Diversisporales</taxon>
        <taxon>Gigasporaceae</taxon>
        <taxon>Racocetra</taxon>
    </lineage>
</organism>
<dbReference type="Proteomes" id="UP000789920">
    <property type="component" value="Unassembled WGS sequence"/>
</dbReference>
<evidence type="ECO:0000313" key="2">
    <source>
        <dbReference type="Proteomes" id="UP000789920"/>
    </source>
</evidence>
<proteinExistence type="predicted"/>